<dbReference type="Gene3D" id="1.10.357.10">
    <property type="entry name" value="Tetracycline Repressor, domain 2"/>
    <property type="match status" value="1"/>
</dbReference>
<keyword evidence="1" id="KW-1133">Transmembrane helix</keyword>
<evidence type="ECO:0000313" key="2">
    <source>
        <dbReference type="EMBL" id="KRM31443.1"/>
    </source>
</evidence>
<protein>
    <submittedName>
        <fullName evidence="2">Uncharacterized protein</fullName>
    </submittedName>
</protein>
<organism evidence="2 3">
    <name type="scientific">Agrilactobacillus composti DSM 18527 = JCM 14202</name>
    <dbReference type="NCBI Taxonomy" id="1423734"/>
    <lineage>
        <taxon>Bacteria</taxon>
        <taxon>Bacillati</taxon>
        <taxon>Bacillota</taxon>
        <taxon>Bacilli</taxon>
        <taxon>Lactobacillales</taxon>
        <taxon>Lactobacillaceae</taxon>
        <taxon>Agrilactobacillus</taxon>
    </lineage>
</organism>
<gene>
    <name evidence="2" type="ORF">FC83_GL000738</name>
</gene>
<feature type="transmembrane region" description="Helical" evidence="1">
    <location>
        <begin position="91"/>
        <end position="111"/>
    </location>
</feature>
<dbReference type="InterPro" id="IPR036271">
    <property type="entry name" value="Tet_transcr_reg_TetR-rel_C_sf"/>
</dbReference>
<dbReference type="SUPFAM" id="SSF48498">
    <property type="entry name" value="Tetracyclin repressor-like, C-terminal domain"/>
    <property type="match status" value="1"/>
</dbReference>
<dbReference type="AlphaFoldDB" id="A0A0R1XX49"/>
<dbReference type="PATRIC" id="fig|1423734.3.peg.745"/>
<keyword evidence="1" id="KW-0472">Membrane</keyword>
<dbReference type="STRING" id="1423734.FC83_GL000738"/>
<keyword evidence="3" id="KW-1185">Reference proteome</keyword>
<name>A0A0R1XX49_9LACO</name>
<reference evidence="2 3" key="1">
    <citation type="journal article" date="2015" name="Genome Announc.">
        <title>Expanding the biotechnology potential of lactobacilli through comparative genomics of 213 strains and associated genera.</title>
        <authorList>
            <person name="Sun Z."/>
            <person name="Harris H.M."/>
            <person name="McCann A."/>
            <person name="Guo C."/>
            <person name="Argimon S."/>
            <person name="Zhang W."/>
            <person name="Yang X."/>
            <person name="Jeffery I.B."/>
            <person name="Cooney J.C."/>
            <person name="Kagawa T.F."/>
            <person name="Liu W."/>
            <person name="Song Y."/>
            <person name="Salvetti E."/>
            <person name="Wrobel A."/>
            <person name="Rasinkangas P."/>
            <person name="Parkhill J."/>
            <person name="Rea M.C."/>
            <person name="O'Sullivan O."/>
            <person name="Ritari J."/>
            <person name="Douillard F.P."/>
            <person name="Paul Ross R."/>
            <person name="Yang R."/>
            <person name="Briner A.E."/>
            <person name="Felis G.E."/>
            <person name="de Vos W.M."/>
            <person name="Barrangou R."/>
            <person name="Klaenhammer T.R."/>
            <person name="Caufield P.W."/>
            <person name="Cui Y."/>
            <person name="Zhang H."/>
            <person name="O'Toole P.W."/>
        </authorList>
    </citation>
    <scope>NUCLEOTIDE SEQUENCE [LARGE SCALE GENOMIC DNA]</scope>
    <source>
        <strain evidence="2 3">DSM 18527</strain>
    </source>
</reference>
<comment type="caution">
    <text evidence="2">The sequence shown here is derived from an EMBL/GenBank/DDBJ whole genome shotgun (WGS) entry which is preliminary data.</text>
</comment>
<evidence type="ECO:0000313" key="3">
    <source>
        <dbReference type="Proteomes" id="UP000051236"/>
    </source>
</evidence>
<dbReference type="eggNOG" id="COG1309">
    <property type="taxonomic scope" value="Bacteria"/>
</dbReference>
<accession>A0A0R1XX49</accession>
<proteinExistence type="predicted"/>
<keyword evidence="1" id="KW-0812">Transmembrane</keyword>
<evidence type="ECO:0000256" key="1">
    <source>
        <dbReference type="SAM" id="Phobius"/>
    </source>
</evidence>
<dbReference type="EMBL" id="AZGA01000078">
    <property type="protein sequence ID" value="KRM31443.1"/>
    <property type="molecule type" value="Genomic_DNA"/>
</dbReference>
<sequence>MDELKNAVLQRVQEYLVTEFYGRTYCDDALINLSLAFVDLARENNHLYRAIFVEDHFGVQTMREFCYKLAIERLQSNPDAKRLSKDRQMDLVTGCWIIATGIASLVSSGYINIEQKQMVSLLKAQISDFIQHDRFNSQLAPGSMANISFGNSKMAQL</sequence>
<dbReference type="Proteomes" id="UP000051236">
    <property type="component" value="Unassembled WGS sequence"/>
</dbReference>